<protein>
    <recommendedName>
        <fullName evidence="9">MobA-like NTP transferase domain-containing protein</fullName>
    </recommendedName>
</protein>
<evidence type="ECO:0000256" key="4">
    <source>
        <dbReference type="ARBA" id="ARBA00022695"/>
    </source>
</evidence>
<evidence type="ECO:0000256" key="5">
    <source>
        <dbReference type="ARBA" id="ARBA00023315"/>
    </source>
</evidence>
<comment type="catalytic activity">
    <reaction evidence="7">
        <text>N-acetyl-alpha-D-glucosamine 1-phosphate + UTP + H(+) = UDP-N-acetyl-alpha-D-glucosamine + diphosphate</text>
        <dbReference type="Rhea" id="RHEA:13509"/>
        <dbReference type="ChEBI" id="CHEBI:15378"/>
        <dbReference type="ChEBI" id="CHEBI:33019"/>
        <dbReference type="ChEBI" id="CHEBI:46398"/>
        <dbReference type="ChEBI" id="CHEBI:57705"/>
        <dbReference type="ChEBI" id="CHEBI:57776"/>
        <dbReference type="EC" id="2.7.7.23"/>
    </reaction>
</comment>
<dbReference type="EMBL" id="MHMY01000012">
    <property type="protein sequence ID" value="OGZ35308.1"/>
    <property type="molecule type" value="Genomic_DNA"/>
</dbReference>
<accession>A0A1G2FCJ7</accession>
<dbReference type="Pfam" id="PF12804">
    <property type="entry name" value="NTP_transf_3"/>
    <property type="match status" value="1"/>
</dbReference>
<dbReference type="PANTHER" id="PTHR43584">
    <property type="entry name" value="NUCLEOTIDYL TRANSFERASE"/>
    <property type="match status" value="1"/>
</dbReference>
<keyword evidence="5" id="KW-0012">Acyltransferase</keyword>
<sequence length="248" mass="28053">MKNQIIILAGGKGTRMKSDRPKVLTKIKDTAIVNHLLKNVVSVCEKPVIVVGYKGEEVIKETGNKYRYVWQKKQLGTGHALMRVKEEMKNGKAENIIVVPGDHPFLSAKTINHLIKSHIRRNAVISAAVIKVDSFEGLNSGFYDCGRIIRNQNQEIEGIIELKDADEKQRQIKEVNVSYYCFKADWLWGNIDKLKNNNKAKEYYLTDMVKIAVKQGEKVNSMVIRNSLEGLGVNTPEQLRTAKSSLRS</sequence>
<evidence type="ECO:0000256" key="6">
    <source>
        <dbReference type="ARBA" id="ARBA00048247"/>
    </source>
</evidence>
<feature type="domain" description="MobA-like NTP transferase" evidence="9">
    <location>
        <begin position="6"/>
        <end position="127"/>
    </location>
</feature>
<dbReference type="SUPFAM" id="SSF53448">
    <property type="entry name" value="Nucleotide-diphospho-sugar transferases"/>
    <property type="match status" value="1"/>
</dbReference>
<organism evidence="10 11">
    <name type="scientific">Candidatus Portnoybacteria bacterium RIFCSPHIGHO2_01_FULL_40_12b</name>
    <dbReference type="NCBI Taxonomy" id="1801994"/>
    <lineage>
        <taxon>Bacteria</taxon>
        <taxon>Candidatus Portnoyibacteriota</taxon>
    </lineage>
</organism>
<keyword evidence="4" id="KW-0548">Nucleotidyltransferase</keyword>
<dbReference type="Proteomes" id="UP000176974">
    <property type="component" value="Unassembled WGS sequence"/>
</dbReference>
<evidence type="ECO:0000313" key="11">
    <source>
        <dbReference type="Proteomes" id="UP000176974"/>
    </source>
</evidence>
<evidence type="ECO:0000256" key="1">
    <source>
        <dbReference type="ARBA" id="ARBA00007707"/>
    </source>
</evidence>
<comment type="similarity">
    <text evidence="1">In the C-terminal section; belongs to the transferase hexapeptide repeat family.</text>
</comment>
<comment type="similarity">
    <text evidence="2">In the N-terminal section; belongs to the N-acetylglucosamine-1-phosphate uridyltransferase family.</text>
</comment>
<dbReference type="GO" id="GO:0019134">
    <property type="term" value="F:glucosamine-1-phosphate N-acetyltransferase activity"/>
    <property type="evidence" value="ECO:0007669"/>
    <property type="project" value="UniProtKB-EC"/>
</dbReference>
<evidence type="ECO:0000256" key="7">
    <source>
        <dbReference type="ARBA" id="ARBA00048493"/>
    </source>
</evidence>
<comment type="caution">
    <text evidence="10">The sequence shown here is derived from an EMBL/GenBank/DDBJ whole genome shotgun (WGS) entry which is preliminary data.</text>
</comment>
<comment type="catalytic activity">
    <reaction evidence="6">
        <text>alpha-D-glucosamine 1-phosphate + acetyl-CoA = N-acetyl-alpha-D-glucosamine 1-phosphate + CoA + H(+)</text>
        <dbReference type="Rhea" id="RHEA:13725"/>
        <dbReference type="ChEBI" id="CHEBI:15378"/>
        <dbReference type="ChEBI" id="CHEBI:57287"/>
        <dbReference type="ChEBI" id="CHEBI:57288"/>
        <dbReference type="ChEBI" id="CHEBI:57776"/>
        <dbReference type="ChEBI" id="CHEBI:58516"/>
        <dbReference type="EC" id="2.3.1.157"/>
    </reaction>
</comment>
<evidence type="ECO:0000259" key="9">
    <source>
        <dbReference type="Pfam" id="PF12804"/>
    </source>
</evidence>
<dbReference type="Gene3D" id="3.90.550.10">
    <property type="entry name" value="Spore Coat Polysaccharide Biosynthesis Protein SpsA, Chain A"/>
    <property type="match status" value="1"/>
</dbReference>
<dbReference type="InterPro" id="IPR050065">
    <property type="entry name" value="GlmU-like"/>
</dbReference>
<dbReference type="AlphaFoldDB" id="A0A1G2FCJ7"/>
<dbReference type="GO" id="GO:0003977">
    <property type="term" value="F:UDP-N-acetylglucosamine diphosphorylase activity"/>
    <property type="evidence" value="ECO:0007669"/>
    <property type="project" value="UniProtKB-EC"/>
</dbReference>
<comment type="function">
    <text evidence="8">Catalyzes the last two sequential reactions in the de novo biosynthetic pathway for UDP-N-acetylglucosamine (UDP-GlcNAc). The C-terminal domain catalyzes the transfer of acetyl group from acetyl coenzyme A to glucosamine-1-phosphate (GlcN-1-P) to produce N-acetylglucosamine-1-phosphate (GlcNAc-1-P), which is converted into UDP-GlcNAc by the transfer of uridine 5-monophosphate (from uridine 5-triphosphate), a reaction catalyzed by the N-terminal domain.</text>
</comment>
<evidence type="ECO:0000256" key="2">
    <source>
        <dbReference type="ARBA" id="ARBA00007947"/>
    </source>
</evidence>
<dbReference type="InterPro" id="IPR029044">
    <property type="entry name" value="Nucleotide-diphossugar_trans"/>
</dbReference>
<reference evidence="10 11" key="1">
    <citation type="journal article" date="2016" name="Nat. Commun.">
        <title>Thousands of microbial genomes shed light on interconnected biogeochemical processes in an aquifer system.</title>
        <authorList>
            <person name="Anantharaman K."/>
            <person name="Brown C.T."/>
            <person name="Hug L.A."/>
            <person name="Sharon I."/>
            <person name="Castelle C.J."/>
            <person name="Probst A.J."/>
            <person name="Thomas B.C."/>
            <person name="Singh A."/>
            <person name="Wilkins M.J."/>
            <person name="Karaoz U."/>
            <person name="Brodie E.L."/>
            <person name="Williams K.H."/>
            <person name="Hubbard S.S."/>
            <person name="Banfield J.F."/>
        </authorList>
    </citation>
    <scope>NUCLEOTIDE SEQUENCE [LARGE SCALE GENOMIC DNA]</scope>
</reference>
<evidence type="ECO:0000256" key="8">
    <source>
        <dbReference type="ARBA" id="ARBA00049628"/>
    </source>
</evidence>
<proteinExistence type="inferred from homology"/>
<dbReference type="PANTHER" id="PTHR43584:SF3">
    <property type="entry name" value="BIFUNCTIONAL PROTEIN GLMU"/>
    <property type="match status" value="1"/>
</dbReference>
<dbReference type="CDD" id="cd02540">
    <property type="entry name" value="GT2_GlmU_N_bac"/>
    <property type="match status" value="1"/>
</dbReference>
<gene>
    <name evidence="10" type="ORF">A2815_02345</name>
</gene>
<dbReference type="InterPro" id="IPR025877">
    <property type="entry name" value="MobA-like_NTP_Trfase"/>
</dbReference>
<evidence type="ECO:0000313" key="10">
    <source>
        <dbReference type="EMBL" id="OGZ35308.1"/>
    </source>
</evidence>
<keyword evidence="3" id="KW-0808">Transferase</keyword>
<name>A0A1G2FCJ7_9BACT</name>
<evidence type="ECO:0000256" key="3">
    <source>
        <dbReference type="ARBA" id="ARBA00022679"/>
    </source>
</evidence>